<comment type="similarity">
    <text evidence="6">Belongs to the exbB/tolQ family.</text>
</comment>
<dbReference type="Pfam" id="PF01618">
    <property type="entry name" value="MotA_ExbB"/>
    <property type="match status" value="1"/>
</dbReference>
<feature type="transmembrane region" description="Helical" evidence="7">
    <location>
        <begin position="12"/>
        <end position="30"/>
    </location>
</feature>
<dbReference type="PANTHER" id="PTHR30625">
    <property type="entry name" value="PROTEIN TOLQ"/>
    <property type="match status" value="1"/>
</dbReference>
<evidence type="ECO:0000256" key="3">
    <source>
        <dbReference type="ARBA" id="ARBA00022692"/>
    </source>
</evidence>
<name>A0A9D8KFQ8_9DELT</name>
<reference evidence="9" key="2">
    <citation type="submission" date="2021-01" db="EMBL/GenBank/DDBJ databases">
        <authorList>
            <person name="Hahn C.R."/>
            <person name="Youssef N.H."/>
            <person name="Elshahed M."/>
        </authorList>
    </citation>
    <scope>NUCLEOTIDE SEQUENCE</scope>
    <source>
        <strain evidence="9">Zod_Metabat.24</strain>
    </source>
</reference>
<protein>
    <submittedName>
        <fullName evidence="9">MotA/TolQ/ExbB proton channel family protein</fullName>
    </submittedName>
</protein>
<organism evidence="9 10">
    <name type="scientific">Candidatus Zymogenus saltonus</name>
    <dbReference type="NCBI Taxonomy" id="2844893"/>
    <lineage>
        <taxon>Bacteria</taxon>
        <taxon>Deltaproteobacteria</taxon>
        <taxon>Candidatus Zymogenia</taxon>
        <taxon>Candidatus Zymogeniales</taxon>
        <taxon>Candidatus Zymogenaceae</taxon>
        <taxon>Candidatus Zymogenus</taxon>
    </lineage>
</organism>
<keyword evidence="6" id="KW-0813">Transport</keyword>
<dbReference type="InterPro" id="IPR002898">
    <property type="entry name" value="MotA_ExbB_proton_chnl"/>
</dbReference>
<dbReference type="GO" id="GO:0005886">
    <property type="term" value="C:plasma membrane"/>
    <property type="evidence" value="ECO:0007669"/>
    <property type="project" value="UniProtKB-SubCell"/>
</dbReference>
<dbReference type="InterPro" id="IPR050790">
    <property type="entry name" value="ExbB/TolQ_transport"/>
</dbReference>
<feature type="transmembrane region" description="Helical" evidence="7">
    <location>
        <begin position="109"/>
        <end position="133"/>
    </location>
</feature>
<evidence type="ECO:0000256" key="1">
    <source>
        <dbReference type="ARBA" id="ARBA00004651"/>
    </source>
</evidence>
<comment type="caution">
    <text evidence="9">The sequence shown here is derived from an EMBL/GenBank/DDBJ whole genome shotgun (WGS) entry which is preliminary data.</text>
</comment>
<keyword evidence="3 7" id="KW-0812">Transmembrane</keyword>
<evidence type="ECO:0000313" key="10">
    <source>
        <dbReference type="Proteomes" id="UP000809273"/>
    </source>
</evidence>
<evidence type="ECO:0000256" key="6">
    <source>
        <dbReference type="RuleBase" id="RU004057"/>
    </source>
</evidence>
<dbReference type="GO" id="GO:0017038">
    <property type="term" value="P:protein import"/>
    <property type="evidence" value="ECO:0007669"/>
    <property type="project" value="TreeGrafter"/>
</dbReference>
<gene>
    <name evidence="9" type="ORF">JW984_10710</name>
</gene>
<dbReference type="Proteomes" id="UP000809273">
    <property type="component" value="Unassembled WGS sequence"/>
</dbReference>
<sequence length="204" mass="22289">MENFLDLLVDGGPLMIPILLCSVIALGVFLERVFYLRRKKIIPSELVIKVEELVKEGRINDVTSILRRDRSPMARIFLAAVKNFGKKREVIKESVEEVGGQEAEYLEKYVGVLSVIAQISPLLGLLGTVQGMIKVFNKIMSVGVGDPSQLADGISVALVTTAAGLTVAIPTLIGYHYLIGRASDLTSEMQLYTISLVDIIKGED</sequence>
<proteinExistence type="inferred from homology"/>
<keyword evidence="2" id="KW-1003">Cell membrane</keyword>
<evidence type="ECO:0000256" key="5">
    <source>
        <dbReference type="ARBA" id="ARBA00023136"/>
    </source>
</evidence>
<dbReference type="EMBL" id="JAFGIX010000054">
    <property type="protein sequence ID" value="MBN1573653.1"/>
    <property type="molecule type" value="Genomic_DNA"/>
</dbReference>
<evidence type="ECO:0000256" key="2">
    <source>
        <dbReference type="ARBA" id="ARBA00022475"/>
    </source>
</evidence>
<evidence type="ECO:0000256" key="7">
    <source>
        <dbReference type="SAM" id="Phobius"/>
    </source>
</evidence>
<dbReference type="PANTHER" id="PTHR30625:SF11">
    <property type="entry name" value="MOTA_TOLQ_EXBB PROTON CHANNEL DOMAIN-CONTAINING PROTEIN"/>
    <property type="match status" value="1"/>
</dbReference>
<evidence type="ECO:0000259" key="8">
    <source>
        <dbReference type="Pfam" id="PF01618"/>
    </source>
</evidence>
<keyword evidence="4 7" id="KW-1133">Transmembrane helix</keyword>
<dbReference type="AlphaFoldDB" id="A0A9D8KFQ8"/>
<reference evidence="9" key="1">
    <citation type="journal article" date="2021" name="Environ. Microbiol.">
        <title>Genomic characterization of three novel Desulfobacterota classes expand the metabolic and phylogenetic diversity of the phylum.</title>
        <authorList>
            <person name="Murphy C.L."/>
            <person name="Biggerstaff J."/>
            <person name="Eichhorn A."/>
            <person name="Ewing E."/>
            <person name="Shahan R."/>
            <person name="Soriano D."/>
            <person name="Stewart S."/>
            <person name="VanMol K."/>
            <person name="Walker R."/>
            <person name="Walters P."/>
            <person name="Elshahed M.S."/>
            <person name="Youssef N.H."/>
        </authorList>
    </citation>
    <scope>NUCLEOTIDE SEQUENCE</scope>
    <source>
        <strain evidence="9">Zod_Metabat.24</strain>
    </source>
</reference>
<feature type="domain" description="MotA/TolQ/ExbB proton channel" evidence="8">
    <location>
        <begin position="70"/>
        <end position="190"/>
    </location>
</feature>
<accession>A0A9D8KFQ8</accession>
<evidence type="ECO:0000256" key="4">
    <source>
        <dbReference type="ARBA" id="ARBA00022989"/>
    </source>
</evidence>
<evidence type="ECO:0000313" key="9">
    <source>
        <dbReference type="EMBL" id="MBN1573653.1"/>
    </source>
</evidence>
<keyword evidence="5 7" id="KW-0472">Membrane</keyword>
<keyword evidence="6" id="KW-0653">Protein transport</keyword>
<comment type="subcellular location">
    <subcellularLocation>
        <location evidence="1">Cell membrane</location>
        <topology evidence="1">Multi-pass membrane protein</topology>
    </subcellularLocation>
    <subcellularLocation>
        <location evidence="6">Membrane</location>
        <topology evidence="6">Multi-pass membrane protein</topology>
    </subcellularLocation>
</comment>
<feature type="transmembrane region" description="Helical" evidence="7">
    <location>
        <begin position="153"/>
        <end position="179"/>
    </location>
</feature>